<reference evidence="3" key="1">
    <citation type="submission" date="2021-02" db="EMBL/GenBank/DDBJ databases">
        <authorList>
            <person name="Nowell W R."/>
        </authorList>
    </citation>
    <scope>NUCLEOTIDE SEQUENCE</scope>
</reference>
<accession>A0A816F8W4</accession>
<dbReference type="OrthoDB" id="2305498at2759"/>
<dbReference type="EMBL" id="CAJNOW010017484">
    <property type="protein sequence ID" value="CAF1658054.1"/>
    <property type="molecule type" value="Genomic_DNA"/>
</dbReference>
<evidence type="ECO:0000259" key="1">
    <source>
        <dbReference type="PROSITE" id="PS50181"/>
    </source>
</evidence>
<gene>
    <name evidence="2" type="ORF">CJN711_LOCUS25491</name>
    <name evidence="3" type="ORF">KQP761_LOCUS31427</name>
</gene>
<protein>
    <recommendedName>
        <fullName evidence="1">F-box domain-containing protein</fullName>
    </recommendedName>
</protein>
<dbReference type="InterPro" id="IPR032675">
    <property type="entry name" value="LRR_dom_sf"/>
</dbReference>
<dbReference type="PROSITE" id="PS50181">
    <property type="entry name" value="FBOX"/>
    <property type="match status" value="1"/>
</dbReference>
<dbReference type="Pfam" id="PF00646">
    <property type="entry name" value="F-box"/>
    <property type="match status" value="1"/>
</dbReference>
<dbReference type="InterPro" id="IPR001810">
    <property type="entry name" value="F-box_dom"/>
</dbReference>
<feature type="domain" description="F-box" evidence="1">
    <location>
        <begin position="6"/>
        <end position="54"/>
    </location>
</feature>
<name>A0A816F8W4_9BILA</name>
<evidence type="ECO:0000313" key="2">
    <source>
        <dbReference type="EMBL" id="CAF1467953.1"/>
    </source>
</evidence>
<dbReference type="EMBL" id="CAJNOV010011887">
    <property type="protein sequence ID" value="CAF1467953.1"/>
    <property type="molecule type" value="Genomic_DNA"/>
</dbReference>
<dbReference type="AlphaFoldDB" id="A0A816F8W4"/>
<dbReference type="Gene3D" id="3.80.10.10">
    <property type="entry name" value="Ribonuclease Inhibitor"/>
    <property type="match status" value="1"/>
</dbReference>
<dbReference type="Proteomes" id="UP000663855">
    <property type="component" value="Unassembled WGS sequence"/>
</dbReference>
<comment type="caution">
    <text evidence="3">The sequence shown here is derived from an EMBL/GenBank/DDBJ whole genome shotgun (WGS) entry which is preliminary data.</text>
</comment>
<dbReference type="SMART" id="SM00256">
    <property type="entry name" value="FBOX"/>
    <property type="match status" value="1"/>
</dbReference>
<proteinExistence type="predicted"/>
<dbReference type="Proteomes" id="UP000663834">
    <property type="component" value="Unassembled WGS sequence"/>
</dbReference>
<sequence>MSAIPVESLLTLPTELLYLILDQLDTNDILFSFRNVCTQFRAITDSYNRYKINLNDAVPKTIIRRIRRSIRLENIASLNFSSSHSMSNKIKLFFSRVGTDQLLCLRSLKVCGLIERDLNVIMHHITTISTLASLSLAENYRKPMSADTIAALSSVIALQGLHNLVLHVDISTMNAIVWPDQCTIRQLIMRVCNHNQLHRILRHSPNLQTIVLNNCNMTEISEVAFSNPYIELNSLTLDSNGMSIDQIESLLSLLPSLLYLKLTSYNVSVNYLRRFSQWEQFIRHKLPLLKEFKFYIHNDKCCHNIIENIESFIDAFRTPFWLENKRWFVTLRCIYDGLRSNIILYSSQDSCTNLSDHSCLNTISYVISTTIDHNAAQTNTLWSARLNLTKMMNAVPFNEAKRLIYHNLYKITQLVLDITDKWPLGSLELLLTLINLSQLTEIHLFISETHVLWTKPIHMLLEQAFNVHTFGISYADDLTPSIMDISSMVSRRVDHLIVQTKNIDCISAVLDCFDHLSSVTFVNLQNYPRTWAKIIEQVNKQGNKYSLIHDDKFLQVLFDKDLSELSKIEQSHKRIKSSHYQQNP</sequence>
<evidence type="ECO:0000313" key="4">
    <source>
        <dbReference type="Proteomes" id="UP000663834"/>
    </source>
</evidence>
<evidence type="ECO:0000313" key="3">
    <source>
        <dbReference type="EMBL" id="CAF1658054.1"/>
    </source>
</evidence>
<organism evidence="3 4">
    <name type="scientific">Rotaria magnacalcarata</name>
    <dbReference type="NCBI Taxonomy" id="392030"/>
    <lineage>
        <taxon>Eukaryota</taxon>
        <taxon>Metazoa</taxon>
        <taxon>Spiralia</taxon>
        <taxon>Gnathifera</taxon>
        <taxon>Rotifera</taxon>
        <taxon>Eurotatoria</taxon>
        <taxon>Bdelloidea</taxon>
        <taxon>Philodinida</taxon>
        <taxon>Philodinidae</taxon>
        <taxon>Rotaria</taxon>
    </lineage>
</organism>
<dbReference type="SUPFAM" id="SSF52047">
    <property type="entry name" value="RNI-like"/>
    <property type="match status" value="1"/>
</dbReference>